<keyword evidence="3" id="KW-0804">Transcription</keyword>
<dbReference type="PANTHER" id="PTHR46796">
    <property type="entry name" value="HTH-TYPE TRANSCRIPTIONAL ACTIVATOR RHAS-RELATED"/>
    <property type="match status" value="1"/>
</dbReference>
<dbReference type="RefSeq" id="WP_241462049.1">
    <property type="nucleotide sequence ID" value="NZ_AZRA01000118.1"/>
</dbReference>
<accession>A0A059KGZ0</accession>
<dbReference type="InterPro" id="IPR018060">
    <property type="entry name" value="HTH_AraC"/>
</dbReference>
<evidence type="ECO:0000259" key="4">
    <source>
        <dbReference type="PROSITE" id="PS01124"/>
    </source>
</evidence>
<dbReference type="InterPro" id="IPR050204">
    <property type="entry name" value="AraC_XylS_family_regulators"/>
</dbReference>
<dbReference type="InterPro" id="IPR009057">
    <property type="entry name" value="Homeodomain-like_sf"/>
</dbReference>
<proteinExistence type="predicted"/>
<name>A0A059KGZ0_9BURK</name>
<dbReference type="Proteomes" id="UP000026714">
    <property type="component" value="Unassembled WGS sequence"/>
</dbReference>
<organism evidence="5 6">
    <name type="scientific">Sphaerotilus natans subsp. natans DSM 6575</name>
    <dbReference type="NCBI Taxonomy" id="1286631"/>
    <lineage>
        <taxon>Bacteria</taxon>
        <taxon>Pseudomonadati</taxon>
        <taxon>Pseudomonadota</taxon>
        <taxon>Betaproteobacteria</taxon>
        <taxon>Burkholderiales</taxon>
        <taxon>Sphaerotilaceae</taxon>
        <taxon>Sphaerotilus</taxon>
    </lineage>
</organism>
<dbReference type="InterPro" id="IPR014710">
    <property type="entry name" value="RmlC-like_jellyroll"/>
</dbReference>
<dbReference type="eggNOG" id="COG2207">
    <property type="taxonomic scope" value="Bacteria"/>
</dbReference>
<dbReference type="SUPFAM" id="SSF46689">
    <property type="entry name" value="Homeodomain-like"/>
    <property type="match status" value="2"/>
</dbReference>
<reference evidence="5 6" key="1">
    <citation type="journal article" date="2014" name="FEMS Microbiol. Ecol.">
        <title>Sphaerotilus natans encrusted with nanoball-shaped Fe(III) oxide minerals formed by nitrate-reducing mixotrophic Fe(II) oxidation.</title>
        <authorList>
            <person name="Park S."/>
            <person name="Kim D.H."/>
            <person name="Lee J.H."/>
            <person name="Hur H.G."/>
        </authorList>
    </citation>
    <scope>NUCLEOTIDE SEQUENCE [LARGE SCALE GENOMIC DNA]</scope>
    <source>
        <strain evidence="5 6">DSM 6575</strain>
    </source>
</reference>
<dbReference type="PROSITE" id="PS01124">
    <property type="entry name" value="HTH_ARAC_FAMILY_2"/>
    <property type="match status" value="1"/>
</dbReference>
<sequence>MILTDRSSRDVSLWGIVDNRAPMKPLYEHVPREGARACTVLWRELQEIPFVWHYHPEFELTLTLNARGQRYIGADLSCFEPGDLVLIGPDQPHTWSAQARPEPDQPMQVAVTWFTQDWIDRLVEAMPELVMLRELARRAAGALQFSAEVAAAVAPELLALQQCPPADRVPLLIGVLLRLARDEAARARIRTLLRPDSDVSRQRLMRVLDLLHAQWQAPPSMSELAKQAALSVGALHRFFRRHVGCTVGQYTTQLRMSQACRQLIETDRPIRLIAAEVGYASLAQFNLKFRTLHGCTPRELRQRWRVRGAESEDD</sequence>
<feature type="domain" description="HTH araC/xylS-type" evidence="4">
    <location>
        <begin position="205"/>
        <end position="303"/>
    </location>
</feature>
<dbReference type="PATRIC" id="fig|1286631.3.peg.3611"/>
<keyword evidence="1" id="KW-0805">Transcription regulation</keyword>
<evidence type="ECO:0000256" key="2">
    <source>
        <dbReference type="ARBA" id="ARBA00023125"/>
    </source>
</evidence>
<keyword evidence="2" id="KW-0238">DNA-binding</keyword>
<dbReference type="Gene3D" id="1.10.10.60">
    <property type="entry name" value="Homeodomain-like"/>
    <property type="match status" value="2"/>
</dbReference>
<dbReference type="GO" id="GO:0043565">
    <property type="term" value="F:sequence-specific DNA binding"/>
    <property type="evidence" value="ECO:0007669"/>
    <property type="project" value="InterPro"/>
</dbReference>
<dbReference type="Pfam" id="PF12833">
    <property type="entry name" value="HTH_18"/>
    <property type="match status" value="1"/>
</dbReference>
<dbReference type="EMBL" id="AZRA01000118">
    <property type="protein sequence ID" value="KDB50721.1"/>
    <property type="molecule type" value="Genomic_DNA"/>
</dbReference>
<evidence type="ECO:0000256" key="3">
    <source>
        <dbReference type="ARBA" id="ARBA00023163"/>
    </source>
</evidence>
<comment type="caution">
    <text evidence="5">The sequence shown here is derived from an EMBL/GenBank/DDBJ whole genome shotgun (WGS) entry which is preliminary data.</text>
</comment>
<dbReference type="GO" id="GO:0003700">
    <property type="term" value="F:DNA-binding transcription factor activity"/>
    <property type="evidence" value="ECO:0007669"/>
    <property type="project" value="InterPro"/>
</dbReference>
<evidence type="ECO:0000256" key="1">
    <source>
        <dbReference type="ARBA" id="ARBA00023015"/>
    </source>
</evidence>
<dbReference type="STRING" id="34103.SAMN05421778_12932"/>
<keyword evidence="6" id="KW-1185">Reference proteome</keyword>
<dbReference type="AlphaFoldDB" id="A0A059KGZ0"/>
<dbReference type="SUPFAM" id="SSF51215">
    <property type="entry name" value="Regulatory protein AraC"/>
    <property type="match status" value="1"/>
</dbReference>
<evidence type="ECO:0000313" key="6">
    <source>
        <dbReference type="Proteomes" id="UP000026714"/>
    </source>
</evidence>
<dbReference type="SMART" id="SM00342">
    <property type="entry name" value="HTH_ARAC"/>
    <property type="match status" value="1"/>
</dbReference>
<dbReference type="InterPro" id="IPR037923">
    <property type="entry name" value="HTH-like"/>
</dbReference>
<dbReference type="Gene3D" id="2.60.120.10">
    <property type="entry name" value="Jelly Rolls"/>
    <property type="match status" value="1"/>
</dbReference>
<protein>
    <recommendedName>
        <fullName evidence="4">HTH araC/xylS-type domain-containing protein</fullName>
    </recommendedName>
</protein>
<gene>
    <name evidence="5" type="ORF">X805_37080</name>
</gene>
<evidence type="ECO:0000313" key="5">
    <source>
        <dbReference type="EMBL" id="KDB50721.1"/>
    </source>
</evidence>